<dbReference type="EMBL" id="BQKK01000001">
    <property type="protein sequence ID" value="GJN41777.1"/>
    <property type="molecule type" value="Genomic_DNA"/>
</dbReference>
<dbReference type="Pfam" id="PF00581">
    <property type="entry name" value="Rhodanese"/>
    <property type="match status" value="2"/>
</dbReference>
<protein>
    <recommendedName>
        <fullName evidence="3">Sulfurtransferase</fullName>
    </recommendedName>
</protein>
<evidence type="ECO:0000313" key="6">
    <source>
        <dbReference type="Proteomes" id="UP001054925"/>
    </source>
</evidence>
<dbReference type="InterPro" id="IPR051126">
    <property type="entry name" value="Thiosulfate_sulfurtransferase"/>
</dbReference>
<comment type="caution">
    <text evidence="5">The sequence shown here is derived from an EMBL/GenBank/DDBJ whole genome shotgun (WGS) entry which is preliminary data.</text>
</comment>
<sequence>MTEFDPHPPFQDYAHPGRLVSAPWLSARLGIKGLRVIEVDEDSLLYDIGHIPTATRINFHTELLDQNTRDVVDSAGFAALMRAKGIKRDDTIVIYGDKSNWWAAFALWIFELYGHEDVRLLDGGRDSWMAEERDTSYMVPDFPESDYPETPRNDDAHRAFVAELVDKDPQRALIDARSAEEFKGEPTAYSANGDSQYGTTFRHGHIPGATHIKWDAATYPNATFRPFQELNKTYGELRSASDVILYSHVGAQSAHTWFVLKFLLGFDNVRNYDGSWAEWGNMVRMPIEKDAK</sequence>
<gene>
    <name evidence="5" type="primary">thtR</name>
    <name evidence="5" type="ORF">CAT723_02560</name>
</gene>
<evidence type="ECO:0000256" key="1">
    <source>
        <dbReference type="ARBA" id="ARBA00022737"/>
    </source>
</evidence>
<feature type="domain" description="Rhodanese" evidence="4">
    <location>
        <begin position="30"/>
        <end position="137"/>
    </location>
</feature>
<name>A0AAV5G435_CORAM</name>
<dbReference type="Proteomes" id="UP001054925">
    <property type="component" value="Unassembled WGS sequence"/>
</dbReference>
<dbReference type="PANTHER" id="PTHR43855:SF1">
    <property type="entry name" value="THIOSULFATE SULFURTRANSFERASE"/>
    <property type="match status" value="1"/>
</dbReference>
<accession>A0AAV5G435</accession>
<proteinExistence type="predicted"/>
<dbReference type="SMART" id="SM00450">
    <property type="entry name" value="RHOD"/>
    <property type="match status" value="2"/>
</dbReference>
<keyword evidence="1" id="KW-0677">Repeat</keyword>
<comment type="catalytic activity">
    <reaction evidence="2">
        <text>thiosulfate + hydrogen cyanide = thiocyanate + sulfite + 2 H(+)</text>
        <dbReference type="Rhea" id="RHEA:16881"/>
        <dbReference type="ChEBI" id="CHEBI:15378"/>
        <dbReference type="ChEBI" id="CHEBI:17359"/>
        <dbReference type="ChEBI" id="CHEBI:18022"/>
        <dbReference type="ChEBI" id="CHEBI:18407"/>
        <dbReference type="ChEBI" id="CHEBI:33542"/>
        <dbReference type="EC" id="2.8.1.1"/>
    </reaction>
</comment>
<evidence type="ECO:0000259" key="4">
    <source>
        <dbReference type="PROSITE" id="PS50206"/>
    </source>
</evidence>
<dbReference type="RefSeq" id="WP_236163474.1">
    <property type="nucleotide sequence ID" value="NZ_BQKK01000001.1"/>
</dbReference>
<feature type="domain" description="Rhodanese" evidence="4">
    <location>
        <begin position="167"/>
        <end position="288"/>
    </location>
</feature>
<keyword evidence="3" id="KW-0808">Transferase</keyword>
<dbReference type="PROSITE" id="PS00683">
    <property type="entry name" value="RHODANESE_2"/>
    <property type="match status" value="1"/>
</dbReference>
<dbReference type="CDD" id="cd01448">
    <property type="entry name" value="TST_Repeat_1"/>
    <property type="match status" value="1"/>
</dbReference>
<dbReference type="InterPro" id="IPR001307">
    <property type="entry name" value="Thiosulphate_STrfase_CS"/>
</dbReference>
<dbReference type="InterPro" id="IPR001763">
    <property type="entry name" value="Rhodanese-like_dom"/>
</dbReference>
<evidence type="ECO:0000313" key="5">
    <source>
        <dbReference type="EMBL" id="GJN41777.1"/>
    </source>
</evidence>
<dbReference type="SUPFAM" id="SSF52821">
    <property type="entry name" value="Rhodanese/Cell cycle control phosphatase"/>
    <property type="match status" value="2"/>
</dbReference>
<reference evidence="5" key="1">
    <citation type="submission" date="2021-12" db="EMBL/GenBank/DDBJ databases">
        <title>Draft genome sequence of Corynebacterium ammoniagenes strain T-723.</title>
        <authorList>
            <person name="Matsuzawa M."/>
            <person name="Hiratani M."/>
            <person name="Abe I."/>
            <person name="Tsuji Y."/>
            <person name="Nakamura J."/>
        </authorList>
    </citation>
    <scope>NUCLEOTIDE SEQUENCE</scope>
    <source>
        <strain evidence="5">T-723</strain>
    </source>
</reference>
<dbReference type="GO" id="GO:0004792">
    <property type="term" value="F:thiosulfate-cyanide sulfurtransferase activity"/>
    <property type="evidence" value="ECO:0007669"/>
    <property type="project" value="UniProtKB-EC"/>
</dbReference>
<dbReference type="Gene3D" id="3.40.250.10">
    <property type="entry name" value="Rhodanese-like domain"/>
    <property type="match status" value="2"/>
</dbReference>
<dbReference type="PROSITE" id="PS50206">
    <property type="entry name" value="RHODANESE_3"/>
    <property type="match status" value="2"/>
</dbReference>
<dbReference type="AlphaFoldDB" id="A0AAV5G435"/>
<dbReference type="InterPro" id="IPR036873">
    <property type="entry name" value="Rhodanese-like_dom_sf"/>
</dbReference>
<dbReference type="CDD" id="cd01449">
    <property type="entry name" value="TST_Repeat_2"/>
    <property type="match status" value="1"/>
</dbReference>
<dbReference type="PANTHER" id="PTHR43855">
    <property type="entry name" value="THIOSULFATE SULFURTRANSFERASE"/>
    <property type="match status" value="1"/>
</dbReference>
<evidence type="ECO:0000256" key="3">
    <source>
        <dbReference type="RuleBase" id="RU000507"/>
    </source>
</evidence>
<organism evidence="5 6">
    <name type="scientific">Corynebacterium ammoniagenes</name>
    <name type="common">Brevibacterium ammoniagenes</name>
    <dbReference type="NCBI Taxonomy" id="1697"/>
    <lineage>
        <taxon>Bacteria</taxon>
        <taxon>Bacillati</taxon>
        <taxon>Actinomycetota</taxon>
        <taxon>Actinomycetes</taxon>
        <taxon>Mycobacteriales</taxon>
        <taxon>Corynebacteriaceae</taxon>
        <taxon>Corynebacterium</taxon>
    </lineage>
</organism>
<evidence type="ECO:0000256" key="2">
    <source>
        <dbReference type="ARBA" id="ARBA00047549"/>
    </source>
</evidence>